<dbReference type="Pfam" id="PF01758">
    <property type="entry name" value="SBF"/>
    <property type="match status" value="1"/>
</dbReference>
<feature type="transmembrane region" description="Helical" evidence="31">
    <location>
        <begin position="161"/>
        <end position="185"/>
    </location>
</feature>
<evidence type="ECO:0000256" key="29">
    <source>
        <dbReference type="ARBA" id="ARBA00048338"/>
    </source>
</evidence>
<dbReference type="Proteomes" id="UP001295444">
    <property type="component" value="Chromosome 01"/>
</dbReference>
<dbReference type="GO" id="GO:0008508">
    <property type="term" value="F:bile acid:sodium symporter activity"/>
    <property type="evidence" value="ECO:0007669"/>
    <property type="project" value="TreeGrafter"/>
</dbReference>
<dbReference type="InterPro" id="IPR002657">
    <property type="entry name" value="BilAc:Na_symport/Acr3"/>
</dbReference>
<evidence type="ECO:0000256" key="16">
    <source>
        <dbReference type="ARBA" id="ARBA00030792"/>
    </source>
</evidence>
<evidence type="ECO:0000256" key="6">
    <source>
        <dbReference type="ARBA" id="ARBA00022553"/>
    </source>
</evidence>
<evidence type="ECO:0000256" key="4">
    <source>
        <dbReference type="ARBA" id="ARBA00013351"/>
    </source>
</evidence>
<comment type="catalytic activity">
    <reaction evidence="27">
        <text>tauro-beta-muricholate(out) + 2 Na(+)(out) = tauro-beta-muricholate(in) + 2 Na(+)(in)</text>
        <dbReference type="Rhea" id="RHEA:72179"/>
        <dbReference type="ChEBI" id="CHEBI:29101"/>
        <dbReference type="ChEBI" id="CHEBI:133064"/>
    </reaction>
</comment>
<accession>A0AAD1R725</accession>
<evidence type="ECO:0000256" key="26">
    <source>
        <dbReference type="ARBA" id="ARBA00047743"/>
    </source>
</evidence>
<dbReference type="PANTHER" id="PTHR10361:SF19">
    <property type="entry name" value="ILEAL SODIUM_BILE ACID COTRANSPORTER"/>
    <property type="match status" value="1"/>
</dbReference>
<dbReference type="EMBL" id="OW240912">
    <property type="protein sequence ID" value="CAH2223574.1"/>
    <property type="molecule type" value="Genomic_DNA"/>
</dbReference>
<keyword evidence="12" id="KW-0406">Ion transport</keyword>
<dbReference type="NCBIfam" id="TIGR00841">
    <property type="entry name" value="bass"/>
    <property type="match status" value="1"/>
</dbReference>
<dbReference type="PANTHER" id="PTHR10361">
    <property type="entry name" value="SODIUM-BILE ACID COTRANSPORTER"/>
    <property type="match status" value="1"/>
</dbReference>
<evidence type="ECO:0000256" key="28">
    <source>
        <dbReference type="ARBA" id="ARBA00048327"/>
    </source>
</evidence>
<evidence type="ECO:0000256" key="21">
    <source>
        <dbReference type="ARBA" id="ARBA00034215"/>
    </source>
</evidence>
<evidence type="ECO:0000256" key="22">
    <source>
        <dbReference type="ARBA" id="ARBA00034231"/>
    </source>
</evidence>
<keyword evidence="15" id="KW-0739">Sodium transport</keyword>
<evidence type="ECO:0000256" key="3">
    <source>
        <dbReference type="ARBA" id="ARBA00011407"/>
    </source>
</evidence>
<comment type="catalytic activity">
    <reaction evidence="30">
        <text>tauronorcholate(out) + 2 Na(+)(out) = tauronorcholate(in) + 2 Na(+)(in)</text>
        <dbReference type="Rhea" id="RHEA:71915"/>
        <dbReference type="ChEBI" id="CHEBI:29101"/>
        <dbReference type="ChEBI" id="CHEBI:191405"/>
    </reaction>
</comment>
<comment type="similarity">
    <text evidence="2">Belongs to the bile acid:sodium symporter (BASS) (TC 2.A.28) family.</text>
</comment>
<dbReference type="GO" id="GO:0016324">
    <property type="term" value="C:apical plasma membrane"/>
    <property type="evidence" value="ECO:0007669"/>
    <property type="project" value="TreeGrafter"/>
</dbReference>
<evidence type="ECO:0000256" key="8">
    <source>
        <dbReference type="ARBA" id="ARBA00022847"/>
    </source>
</evidence>
<keyword evidence="33" id="KW-1185">Reference proteome</keyword>
<comment type="catalytic activity">
    <reaction evidence="21">
        <text>glycocholate(out) + 2 Na(+)(out) = glycocholate(in) + 2 Na(+)(in)</text>
        <dbReference type="Rhea" id="RHEA:71935"/>
        <dbReference type="ChEBI" id="CHEBI:29101"/>
        <dbReference type="ChEBI" id="CHEBI:29746"/>
    </reaction>
</comment>
<gene>
    <name evidence="32" type="ORF">PECUL_23A004924</name>
</gene>
<evidence type="ECO:0000256" key="14">
    <source>
        <dbReference type="ARBA" id="ARBA00023180"/>
    </source>
</evidence>
<comment type="catalytic activity">
    <reaction evidence="24">
        <text>tauroallocholate(out) + 2 Na(+)(out) = tauroallocholate(in) + 2 Na(+)(in)</text>
        <dbReference type="Rhea" id="RHEA:51840"/>
        <dbReference type="ChEBI" id="CHEBI:29101"/>
        <dbReference type="ChEBI" id="CHEBI:191406"/>
    </reaction>
</comment>
<comment type="subcellular location">
    <subcellularLocation>
        <location evidence="1">Membrane</location>
        <topology evidence="1">Multi-pass membrane protein</topology>
    </subcellularLocation>
</comment>
<comment type="catalytic activity">
    <reaction evidence="29">
        <text>taurochenodeoxycholate(out) + 2 Na(+)(out) = taurochenodeoxycholate(in) + 2 Na(+)(in)</text>
        <dbReference type="Rhea" id="RHEA:71923"/>
        <dbReference type="ChEBI" id="CHEBI:9407"/>
        <dbReference type="ChEBI" id="CHEBI:29101"/>
    </reaction>
</comment>
<keyword evidence="7 31" id="KW-0812">Transmembrane</keyword>
<name>A0AAD1R725_PELCU</name>
<dbReference type="InterPro" id="IPR004710">
    <property type="entry name" value="Bilac:Na_transpt"/>
</dbReference>
<feature type="transmembrane region" description="Helical" evidence="31">
    <location>
        <begin position="287"/>
        <end position="309"/>
    </location>
</feature>
<feature type="transmembrane region" description="Helical" evidence="31">
    <location>
        <begin position="66"/>
        <end position="90"/>
    </location>
</feature>
<evidence type="ECO:0000256" key="25">
    <source>
        <dbReference type="ARBA" id="ARBA00047596"/>
    </source>
</evidence>
<evidence type="ECO:0000256" key="13">
    <source>
        <dbReference type="ARBA" id="ARBA00023136"/>
    </source>
</evidence>
<evidence type="ECO:0000256" key="31">
    <source>
        <dbReference type="SAM" id="Phobius"/>
    </source>
</evidence>
<evidence type="ECO:0000256" key="18">
    <source>
        <dbReference type="ARBA" id="ARBA00032438"/>
    </source>
</evidence>
<evidence type="ECO:0000256" key="27">
    <source>
        <dbReference type="ARBA" id="ARBA00048013"/>
    </source>
</evidence>
<keyword evidence="8" id="KW-0769">Symport</keyword>
<feature type="transmembrane region" description="Helical" evidence="31">
    <location>
        <begin position="228"/>
        <end position="248"/>
    </location>
</feature>
<protein>
    <recommendedName>
        <fullName evidence="4">Ileal sodium/bile acid cotransporter</fullName>
    </recommendedName>
    <alternativeName>
        <fullName evidence="18">Apical sodium-dependent bile acid transporter</fullName>
    </alternativeName>
    <alternativeName>
        <fullName evidence="20">Ileal Na(+)/bile acid cotransporter</fullName>
    </alternativeName>
    <alternativeName>
        <fullName evidence="16">Ileal sodium-dependent bile acid transporter</fullName>
    </alternativeName>
    <alternativeName>
        <fullName evidence="19">Na(+)-dependent ileal bile acid transporter</fullName>
    </alternativeName>
    <alternativeName>
        <fullName evidence="17">Solute carrier family 10 member 2</fullName>
    </alternativeName>
</protein>
<keyword evidence="5" id="KW-0813">Transport</keyword>
<feature type="transmembrane region" description="Helical" evidence="31">
    <location>
        <begin position="29"/>
        <end position="54"/>
    </location>
</feature>
<comment type="subunit">
    <text evidence="3">Monomer and homodimer.</text>
</comment>
<evidence type="ECO:0000256" key="11">
    <source>
        <dbReference type="ARBA" id="ARBA00023055"/>
    </source>
</evidence>
<keyword evidence="11" id="KW-0445">Lipid transport</keyword>
<evidence type="ECO:0000256" key="19">
    <source>
        <dbReference type="ARBA" id="ARBA00033014"/>
    </source>
</evidence>
<evidence type="ECO:0000256" key="2">
    <source>
        <dbReference type="ARBA" id="ARBA00006528"/>
    </source>
</evidence>
<evidence type="ECO:0000256" key="5">
    <source>
        <dbReference type="ARBA" id="ARBA00022448"/>
    </source>
</evidence>
<evidence type="ECO:0000256" key="30">
    <source>
        <dbReference type="ARBA" id="ARBA00049276"/>
    </source>
</evidence>
<evidence type="ECO:0000256" key="23">
    <source>
        <dbReference type="ARBA" id="ARBA00046038"/>
    </source>
</evidence>
<proteinExistence type="inferred from homology"/>
<comment type="catalytic activity">
    <reaction evidence="22">
        <text>cholate(out) + 2 Na(+)(out) = cholate(in) + 2 Na(+)(in)</text>
        <dbReference type="Rhea" id="RHEA:71911"/>
        <dbReference type="ChEBI" id="CHEBI:29101"/>
        <dbReference type="ChEBI" id="CHEBI:29747"/>
    </reaction>
</comment>
<keyword evidence="9 31" id="KW-1133">Transmembrane helix</keyword>
<evidence type="ECO:0000256" key="20">
    <source>
        <dbReference type="ARBA" id="ARBA00033223"/>
    </source>
</evidence>
<evidence type="ECO:0000256" key="15">
    <source>
        <dbReference type="ARBA" id="ARBA00023201"/>
    </source>
</evidence>
<sequence length="353" mass="38763">MAVNDHICLENVTICNGTSCLLPPDNYNYILNLVLSTVITILLALVMFSLGCSVEFKKFWGHIRRPWGITVGFLCQFGIMPIVGFILALIFDVLPIQAVVILIMGCCPGGTGSNILSFWVDGDMDLSLSMTTSSTLFALGMMPLCLFIYTKKWVDSNSIVIPYNSIGISLATLVVPVGVGMFVNYKWPRQAKIILKIGSITGGILIIAVAVIGGVLYKGSWAIEPKLWIVGTIFPIVGFINGFLLACLSNLSWSRCRTVCLETGMQNTQLCSTIVQLSFPPEQLAKVFTFPLIYSIFQILLAILFMAGYRIVKCFCLKQEEKDTESPYAISNEGFESKEKANELSLTNGNLKA</sequence>
<dbReference type="FunFam" id="1.20.1530.20:FF:000010">
    <property type="entry name" value="Solute carrier family 10 member 6"/>
    <property type="match status" value="1"/>
</dbReference>
<organism evidence="32 33">
    <name type="scientific">Pelobates cultripes</name>
    <name type="common">Western spadefoot toad</name>
    <dbReference type="NCBI Taxonomy" id="61616"/>
    <lineage>
        <taxon>Eukaryota</taxon>
        <taxon>Metazoa</taxon>
        <taxon>Chordata</taxon>
        <taxon>Craniata</taxon>
        <taxon>Vertebrata</taxon>
        <taxon>Euteleostomi</taxon>
        <taxon>Amphibia</taxon>
        <taxon>Batrachia</taxon>
        <taxon>Anura</taxon>
        <taxon>Pelobatoidea</taxon>
        <taxon>Pelobatidae</taxon>
        <taxon>Pelobates</taxon>
    </lineage>
</organism>
<reference evidence="32" key="1">
    <citation type="submission" date="2022-03" db="EMBL/GenBank/DDBJ databases">
        <authorList>
            <person name="Alioto T."/>
            <person name="Alioto T."/>
            <person name="Gomez Garrido J."/>
        </authorList>
    </citation>
    <scope>NUCLEOTIDE SEQUENCE</scope>
</reference>
<evidence type="ECO:0000256" key="1">
    <source>
        <dbReference type="ARBA" id="ARBA00004141"/>
    </source>
</evidence>
<dbReference type="InterPro" id="IPR038770">
    <property type="entry name" value="Na+/solute_symporter_sf"/>
</dbReference>
<evidence type="ECO:0000256" key="17">
    <source>
        <dbReference type="ARBA" id="ARBA00031381"/>
    </source>
</evidence>
<feature type="transmembrane region" description="Helical" evidence="31">
    <location>
        <begin position="96"/>
        <end position="116"/>
    </location>
</feature>
<evidence type="ECO:0000256" key="12">
    <source>
        <dbReference type="ARBA" id="ARBA00023065"/>
    </source>
</evidence>
<evidence type="ECO:0000313" key="33">
    <source>
        <dbReference type="Proteomes" id="UP001295444"/>
    </source>
</evidence>
<evidence type="ECO:0000256" key="9">
    <source>
        <dbReference type="ARBA" id="ARBA00022989"/>
    </source>
</evidence>
<dbReference type="AlphaFoldDB" id="A0AAD1R725"/>
<dbReference type="Gene3D" id="1.20.1530.20">
    <property type="match status" value="1"/>
</dbReference>
<keyword evidence="10" id="KW-0915">Sodium</keyword>
<comment type="catalytic activity">
    <reaction evidence="28">
        <text>taurocholate(out) + 2 Na(+)(out) = taurocholate(in) + 2 Na(+)(in)</text>
        <dbReference type="Rhea" id="RHEA:71875"/>
        <dbReference type="ChEBI" id="CHEBI:29101"/>
        <dbReference type="ChEBI" id="CHEBI:36257"/>
    </reaction>
</comment>
<keyword evidence="6" id="KW-0597">Phosphoprotein</keyword>
<evidence type="ECO:0000313" key="32">
    <source>
        <dbReference type="EMBL" id="CAH2223574.1"/>
    </source>
</evidence>
<feature type="transmembrane region" description="Helical" evidence="31">
    <location>
        <begin position="128"/>
        <end position="149"/>
    </location>
</feature>
<comment type="catalytic activity">
    <reaction evidence="26">
        <text>taurodeoxycholate(out) + 2 Na(+)(out) = taurodeoxycholate(in) + 2 Na(+)(in)</text>
        <dbReference type="Rhea" id="RHEA:72087"/>
        <dbReference type="ChEBI" id="CHEBI:29101"/>
        <dbReference type="ChEBI" id="CHEBI:36261"/>
    </reaction>
</comment>
<feature type="transmembrane region" description="Helical" evidence="31">
    <location>
        <begin position="197"/>
        <end position="216"/>
    </location>
</feature>
<keyword evidence="14" id="KW-0325">Glycoprotein</keyword>
<comment type="catalytic activity">
    <reaction evidence="25">
        <text>tauroursodeoxycholate(out) + 2 Na(+)(out) = tauroursodeoxycholate(in) + 2 Na(+)(in)</text>
        <dbReference type="Rhea" id="RHEA:71927"/>
        <dbReference type="ChEBI" id="CHEBI:29101"/>
        <dbReference type="ChEBI" id="CHEBI:132028"/>
    </reaction>
</comment>
<evidence type="ECO:0000256" key="24">
    <source>
        <dbReference type="ARBA" id="ARBA00047311"/>
    </source>
</evidence>
<comment type="function">
    <text evidence="23">Plays a critical role in the sodium-dependent reabsorption of bile acids from the lumen of the small intestine. Transports various bile acids, unconjugated or conjugated, such as cholate and taurocholate. Also responsible for bile acid transport in the renal proximal tubules, a salvage mechanism that helps conserve bile acids. Works collaboratively with the Na(+)-taurocholate cotransporting polypeptide (NTCP), the organic solute transporter (OST), and the bile salt export pump (BSEP), to ensure efficacious biological recycling of bile acids during enterohepatic circulation.</text>
</comment>
<evidence type="ECO:0000256" key="7">
    <source>
        <dbReference type="ARBA" id="ARBA00022692"/>
    </source>
</evidence>
<keyword evidence="13 31" id="KW-0472">Membrane</keyword>
<evidence type="ECO:0000256" key="10">
    <source>
        <dbReference type="ARBA" id="ARBA00023053"/>
    </source>
</evidence>